<protein>
    <submittedName>
        <fullName evidence="1">Uncharacterized protein</fullName>
    </submittedName>
</protein>
<keyword evidence="2" id="KW-1185">Reference proteome</keyword>
<dbReference type="EMBL" id="KI517385">
    <property type="protein sequence ID" value="ESQ51810.1"/>
    <property type="molecule type" value="Genomic_DNA"/>
</dbReference>
<evidence type="ECO:0000313" key="1">
    <source>
        <dbReference type="EMBL" id="ESQ51810.1"/>
    </source>
</evidence>
<name>V4LML7_EUTSA</name>
<dbReference type="AlphaFoldDB" id="V4LML7"/>
<dbReference type="KEGG" id="eus:EUTSA_v10017486mg"/>
<accession>V4LML7</accession>
<sequence>MNQYETQPSIQGDGQTGFRGSAIRGSYDIEETLHEMVCICYLNSDQIRSKDNTLNATKEQRKRKQTQFRIMISFDNLDFFLVGFLSL</sequence>
<organism evidence="1 2">
    <name type="scientific">Eutrema salsugineum</name>
    <name type="common">Saltwater cress</name>
    <name type="synonym">Sisymbrium salsugineum</name>
    <dbReference type="NCBI Taxonomy" id="72664"/>
    <lineage>
        <taxon>Eukaryota</taxon>
        <taxon>Viridiplantae</taxon>
        <taxon>Streptophyta</taxon>
        <taxon>Embryophyta</taxon>
        <taxon>Tracheophyta</taxon>
        <taxon>Spermatophyta</taxon>
        <taxon>Magnoliopsida</taxon>
        <taxon>eudicotyledons</taxon>
        <taxon>Gunneridae</taxon>
        <taxon>Pentapetalae</taxon>
        <taxon>rosids</taxon>
        <taxon>malvids</taxon>
        <taxon>Brassicales</taxon>
        <taxon>Brassicaceae</taxon>
        <taxon>Eutremeae</taxon>
        <taxon>Eutrema</taxon>
    </lineage>
</organism>
<reference evidence="1 2" key="1">
    <citation type="journal article" date="2013" name="Front. Plant Sci.">
        <title>The Reference Genome of the Halophytic Plant Eutrema salsugineum.</title>
        <authorList>
            <person name="Yang R."/>
            <person name="Jarvis D.E."/>
            <person name="Chen H."/>
            <person name="Beilstein M.A."/>
            <person name="Grimwood J."/>
            <person name="Jenkins J."/>
            <person name="Shu S."/>
            <person name="Prochnik S."/>
            <person name="Xin M."/>
            <person name="Ma C."/>
            <person name="Schmutz J."/>
            <person name="Wing R.A."/>
            <person name="Mitchell-Olds T."/>
            <person name="Schumaker K.S."/>
            <person name="Wang X."/>
        </authorList>
    </citation>
    <scope>NUCLEOTIDE SEQUENCE [LARGE SCALE GENOMIC DNA]</scope>
</reference>
<proteinExistence type="predicted"/>
<dbReference type="Gramene" id="ESQ51810">
    <property type="protein sequence ID" value="ESQ51810"/>
    <property type="gene ID" value="EUTSA_v10017486mg"/>
</dbReference>
<dbReference type="Proteomes" id="UP000030689">
    <property type="component" value="Unassembled WGS sequence"/>
</dbReference>
<evidence type="ECO:0000313" key="2">
    <source>
        <dbReference type="Proteomes" id="UP000030689"/>
    </source>
</evidence>
<gene>
    <name evidence="1" type="ORF">EUTSA_v10017486mg</name>
</gene>